<proteinExistence type="inferred from homology"/>
<dbReference type="KEGG" id="pmrn:116956447"/>
<dbReference type="InterPro" id="IPR016024">
    <property type="entry name" value="ARM-type_fold"/>
</dbReference>
<feature type="compositionally biased region" description="Basic and acidic residues" evidence="4">
    <location>
        <begin position="72"/>
        <end position="87"/>
    </location>
</feature>
<keyword evidence="5" id="KW-1185">Reference proteome</keyword>
<dbReference type="GO" id="GO:1901647">
    <property type="term" value="P:positive regulation of synoviocyte proliferation"/>
    <property type="evidence" value="ECO:0007669"/>
    <property type="project" value="TreeGrafter"/>
</dbReference>
<dbReference type="AlphaFoldDB" id="A0AAJ7UCR8"/>
<accession>A0AAJ7UCR8</accession>
<feature type="region of interest" description="Disordered" evidence="4">
    <location>
        <begin position="251"/>
        <end position="276"/>
    </location>
</feature>
<dbReference type="RefSeq" id="XP_032833980.1">
    <property type="nucleotide sequence ID" value="XM_032978089.1"/>
</dbReference>
<sequence length="510" mass="55074">MGEKNGEGRRSGDSSPTTAGVESDSDGDLDRNPSPPPGNHGPATDTIGDTTYSKHWLFATLTKLIQAVTTEEPRLGREAREAPPESDHVDEDLEDDVCRLWDMSTDKDVADFLLEFHSPELLLGVIRASSSPRITEMCVGILGNMACFPEPCNALSQNGDLMKVLLLLLGDPDPPTLLETSRLLLTCLSRPESSRLWLEGIKNTPSVCPNVCFILSSSTNDDLLLKLGEVVDRLFDLDEDLLLAWLSSGRSPASLDPSGGAQPAQPGDGETTADADDETRVSLVPALLEATSQVRQQRGPALEVFAHIWQQISTVEEGVLAMTSRAGEEVRRLLRAVLCRDLCQPDDPAVVLLEQTTALASVAATLSALLPPSRPVVEPGCPSSEDDLELLGSTLRIVGYLQECTKRPCDEAEDGSGCTKSGHSEDTGAELQLLEEILAQLLAIVLSNVTQSDLEEAFRQKVLIPDRLPAAVRILVPSYPSVVQHLVDLLEKQHLPVAETLRALLQDPAE</sequence>
<evidence type="ECO:0000256" key="1">
    <source>
        <dbReference type="ARBA" id="ARBA00004123"/>
    </source>
</evidence>
<feature type="region of interest" description="Disordered" evidence="4">
    <location>
        <begin position="1"/>
        <end position="48"/>
    </location>
</feature>
<comment type="subcellular location">
    <subcellularLocation>
        <location evidence="1">Nucleus</location>
    </subcellularLocation>
</comment>
<dbReference type="Gene3D" id="1.25.10.10">
    <property type="entry name" value="Leucine-rich Repeat Variant"/>
    <property type="match status" value="1"/>
</dbReference>
<reference evidence="6" key="1">
    <citation type="submission" date="2025-08" db="UniProtKB">
        <authorList>
            <consortium name="RefSeq"/>
        </authorList>
    </citation>
    <scope>IDENTIFICATION</scope>
    <source>
        <tissue evidence="6">Sperm</tissue>
    </source>
</reference>
<dbReference type="InterPro" id="IPR052464">
    <property type="entry name" value="Synovial_Prolif_Regulator"/>
</dbReference>
<feature type="region of interest" description="Disordered" evidence="4">
    <location>
        <begin position="72"/>
        <end position="91"/>
    </location>
</feature>
<dbReference type="GO" id="GO:0005654">
    <property type="term" value="C:nucleoplasm"/>
    <property type="evidence" value="ECO:0007669"/>
    <property type="project" value="TreeGrafter"/>
</dbReference>
<evidence type="ECO:0000256" key="3">
    <source>
        <dbReference type="ARBA" id="ARBA00038401"/>
    </source>
</evidence>
<evidence type="ECO:0000256" key="2">
    <source>
        <dbReference type="ARBA" id="ARBA00023242"/>
    </source>
</evidence>
<keyword evidence="2" id="KW-0539">Nucleus</keyword>
<dbReference type="PANTHER" id="PTHR23424:SF23">
    <property type="entry name" value="PROTEIN SAAL1"/>
    <property type="match status" value="1"/>
</dbReference>
<dbReference type="CTD" id="113174"/>
<dbReference type="Proteomes" id="UP001318040">
    <property type="component" value="Chromosome 65"/>
</dbReference>
<feature type="compositionally biased region" description="Basic and acidic residues" evidence="4">
    <location>
        <begin position="1"/>
        <end position="12"/>
    </location>
</feature>
<evidence type="ECO:0000256" key="4">
    <source>
        <dbReference type="SAM" id="MobiDB-lite"/>
    </source>
</evidence>
<protein>
    <submittedName>
        <fullName evidence="6">Protein SAAL1 isoform X1</fullName>
    </submittedName>
</protein>
<organism evidence="5 6">
    <name type="scientific">Petromyzon marinus</name>
    <name type="common">Sea lamprey</name>
    <dbReference type="NCBI Taxonomy" id="7757"/>
    <lineage>
        <taxon>Eukaryota</taxon>
        <taxon>Metazoa</taxon>
        <taxon>Chordata</taxon>
        <taxon>Craniata</taxon>
        <taxon>Vertebrata</taxon>
        <taxon>Cyclostomata</taxon>
        <taxon>Hyperoartia</taxon>
        <taxon>Petromyzontiformes</taxon>
        <taxon>Petromyzontidae</taxon>
        <taxon>Petromyzon</taxon>
    </lineage>
</organism>
<evidence type="ECO:0000313" key="6">
    <source>
        <dbReference type="RefSeq" id="XP_032833980.1"/>
    </source>
</evidence>
<dbReference type="PANTHER" id="PTHR23424">
    <property type="entry name" value="SERUM AMYLOID A"/>
    <property type="match status" value="1"/>
</dbReference>
<gene>
    <name evidence="6" type="primary">SAAL1</name>
</gene>
<comment type="similarity">
    <text evidence="3">Belongs to the SAAL1 family.</text>
</comment>
<name>A0AAJ7UCR8_PETMA</name>
<dbReference type="SUPFAM" id="SSF48371">
    <property type="entry name" value="ARM repeat"/>
    <property type="match status" value="1"/>
</dbReference>
<evidence type="ECO:0000313" key="5">
    <source>
        <dbReference type="Proteomes" id="UP001318040"/>
    </source>
</evidence>
<dbReference type="InterPro" id="IPR011989">
    <property type="entry name" value="ARM-like"/>
</dbReference>